<dbReference type="Proteomes" id="UP000191133">
    <property type="component" value="Unassembled WGS sequence"/>
</dbReference>
<name>A0A1W1H1L0_9GAMM</name>
<gene>
    <name evidence="2" type="ORF">Q0S36_13675</name>
    <name evidence="3" type="ORF">SAMN04488690_3113</name>
</gene>
<accession>A0A1W1H1L0</accession>
<keyword evidence="5" id="KW-1185">Reference proteome</keyword>
<dbReference type="SUPFAM" id="SSF47473">
    <property type="entry name" value="EF-hand"/>
    <property type="match status" value="1"/>
</dbReference>
<reference evidence="3" key="1">
    <citation type="submission" date="2016-10" db="EMBL/GenBank/DDBJ databases">
        <authorList>
            <person name="de Groot N.N."/>
        </authorList>
    </citation>
    <scope>NUCLEOTIDE SEQUENCE [LARGE SCALE GENOMIC DNA]</scope>
    <source>
        <strain evidence="3">92MFCol6.1</strain>
    </source>
</reference>
<reference evidence="4" key="2">
    <citation type="submission" date="2016-10" db="EMBL/GenBank/DDBJ databases">
        <authorList>
            <person name="Varghese N."/>
        </authorList>
    </citation>
    <scope>NUCLEOTIDE SEQUENCE [LARGE SCALE GENOMIC DNA]</scope>
    <source>
        <strain evidence="4">92MFCol6.1</strain>
    </source>
</reference>
<dbReference type="EMBL" id="FWEU01000004">
    <property type="protein sequence ID" value="SLM25364.1"/>
    <property type="molecule type" value="Genomic_DNA"/>
</dbReference>
<protein>
    <submittedName>
        <fullName evidence="2">EF-hand domain-containing protein</fullName>
    </submittedName>
</protein>
<keyword evidence="1" id="KW-0732">Signal</keyword>
<reference evidence="2" key="3">
    <citation type="submission" date="2023-07" db="EMBL/GenBank/DDBJ databases">
        <title>Stenotrophomonas isolates from soil.</title>
        <authorList>
            <person name="Sharma V."/>
            <person name="Zur-Pinska J."/>
            <person name="Hay A.G."/>
        </authorList>
    </citation>
    <scope>NUCLEOTIDE SEQUENCE</scope>
    <source>
        <strain evidence="2">C2</strain>
    </source>
</reference>
<feature type="chain" id="PRO_5010744413" evidence="1">
    <location>
        <begin position="22"/>
        <end position="132"/>
    </location>
</feature>
<evidence type="ECO:0000313" key="3">
    <source>
        <dbReference type="EMBL" id="SLM25364.1"/>
    </source>
</evidence>
<dbReference type="EMBL" id="JAUKNN010000034">
    <property type="protein sequence ID" value="MDN8670387.1"/>
    <property type="molecule type" value="Genomic_DNA"/>
</dbReference>
<feature type="signal peptide" evidence="1">
    <location>
        <begin position="1"/>
        <end position="21"/>
    </location>
</feature>
<dbReference type="AlphaFoldDB" id="A0A1W1H1L0"/>
<dbReference type="InterPro" id="IPR011992">
    <property type="entry name" value="EF-hand-dom_pair"/>
</dbReference>
<evidence type="ECO:0000313" key="5">
    <source>
        <dbReference type="Proteomes" id="UP001174315"/>
    </source>
</evidence>
<evidence type="ECO:0000313" key="4">
    <source>
        <dbReference type="Proteomes" id="UP000191133"/>
    </source>
</evidence>
<dbReference type="Proteomes" id="UP001174315">
    <property type="component" value="Unassembled WGS sequence"/>
</dbReference>
<dbReference type="RefSeq" id="WP_059066056.1">
    <property type="nucleotide sequence ID" value="NZ_CP037883.1"/>
</dbReference>
<proteinExistence type="predicted"/>
<evidence type="ECO:0000313" key="2">
    <source>
        <dbReference type="EMBL" id="MDN8670387.1"/>
    </source>
</evidence>
<organism evidence="3 4">
    <name type="scientific">Stenotrophomonas indicatrix</name>
    <dbReference type="NCBI Taxonomy" id="2045451"/>
    <lineage>
        <taxon>Bacteria</taxon>
        <taxon>Pseudomonadati</taxon>
        <taxon>Pseudomonadota</taxon>
        <taxon>Gammaproteobacteria</taxon>
        <taxon>Lysobacterales</taxon>
        <taxon>Lysobacteraceae</taxon>
        <taxon>Stenotrophomonas</taxon>
    </lineage>
</organism>
<dbReference type="Gene3D" id="1.10.238.10">
    <property type="entry name" value="EF-hand"/>
    <property type="match status" value="1"/>
</dbReference>
<evidence type="ECO:0000256" key="1">
    <source>
        <dbReference type="SAM" id="SignalP"/>
    </source>
</evidence>
<sequence length="132" mass="14002">MNTLRISLLLCTAVLASPALAQPARPQPAQSAPLRDDSGVVRQQSLSAGRVTGSVDIVVPLGETPVTVRSLAPASVVGQYRIHFAELDVNADGFISRDEALANPALSDEFNALDSKRRGKLDRADLAGWLID</sequence>
<dbReference type="GeneID" id="64103345"/>